<comment type="caution">
    <text evidence="5">The sequence shown here is derived from an EMBL/GenBank/DDBJ whole genome shotgun (WGS) entry which is preliminary data.</text>
</comment>
<gene>
    <name evidence="5" type="ORF">B1A_11002</name>
</gene>
<comment type="similarity">
    <text evidence="4">Belongs to the HepT RNase toxin family.</text>
</comment>
<dbReference type="AlphaFoldDB" id="T1ANE5"/>
<dbReference type="GO" id="GO:0016787">
    <property type="term" value="F:hydrolase activity"/>
    <property type="evidence" value="ECO:0007669"/>
    <property type="project" value="UniProtKB-KW"/>
</dbReference>
<dbReference type="EMBL" id="AUZX01007843">
    <property type="protein sequence ID" value="EQD58013.1"/>
    <property type="molecule type" value="Genomic_DNA"/>
</dbReference>
<keyword evidence="2" id="KW-0540">Nuclease</keyword>
<evidence type="ECO:0000256" key="4">
    <source>
        <dbReference type="ARBA" id="ARBA00024207"/>
    </source>
</evidence>
<dbReference type="GO" id="GO:0004540">
    <property type="term" value="F:RNA nuclease activity"/>
    <property type="evidence" value="ECO:0007669"/>
    <property type="project" value="InterPro"/>
</dbReference>
<evidence type="ECO:0000256" key="1">
    <source>
        <dbReference type="ARBA" id="ARBA00022649"/>
    </source>
</evidence>
<dbReference type="InterPro" id="IPR008201">
    <property type="entry name" value="HepT-like"/>
</dbReference>
<sequence>MDAQDIVAVNLTRAVQLCVDIASHWIAASGLPAPQTMGEAFARLADAGVLDAGLAQRLRGAVGFRNVAVHSYRAIDWQIVHTIVQRHLDDFGAFALEAMRHAQ</sequence>
<evidence type="ECO:0000256" key="3">
    <source>
        <dbReference type="ARBA" id="ARBA00022801"/>
    </source>
</evidence>
<dbReference type="PANTHER" id="PTHR33397:SF3">
    <property type="entry name" value="MRNA NUCLEASE HEPT"/>
    <property type="match status" value="1"/>
</dbReference>
<dbReference type="PANTHER" id="PTHR33397">
    <property type="entry name" value="UPF0331 PROTEIN YUTE"/>
    <property type="match status" value="1"/>
</dbReference>
<evidence type="ECO:0000256" key="2">
    <source>
        <dbReference type="ARBA" id="ARBA00022722"/>
    </source>
</evidence>
<reference evidence="5" key="2">
    <citation type="journal article" date="2014" name="ISME J.">
        <title>Microbial stratification in low pH oxic and suboxic macroscopic growths along an acid mine drainage.</title>
        <authorList>
            <person name="Mendez-Garcia C."/>
            <person name="Mesa V."/>
            <person name="Sprenger R.R."/>
            <person name="Richter M."/>
            <person name="Diez M.S."/>
            <person name="Solano J."/>
            <person name="Bargiela R."/>
            <person name="Golyshina O.V."/>
            <person name="Manteca A."/>
            <person name="Ramos J.L."/>
            <person name="Gallego J.R."/>
            <person name="Llorente I."/>
            <person name="Martins Dos Santos V.A."/>
            <person name="Jensen O.N."/>
            <person name="Pelaez A.I."/>
            <person name="Sanchez J."/>
            <person name="Ferrer M."/>
        </authorList>
    </citation>
    <scope>NUCLEOTIDE SEQUENCE</scope>
</reference>
<organism evidence="5">
    <name type="scientific">mine drainage metagenome</name>
    <dbReference type="NCBI Taxonomy" id="410659"/>
    <lineage>
        <taxon>unclassified sequences</taxon>
        <taxon>metagenomes</taxon>
        <taxon>ecological metagenomes</taxon>
    </lineage>
</organism>
<dbReference type="GO" id="GO:0110001">
    <property type="term" value="C:toxin-antitoxin complex"/>
    <property type="evidence" value="ECO:0007669"/>
    <property type="project" value="InterPro"/>
</dbReference>
<protein>
    <submittedName>
        <fullName evidence="5">Protein containing DUF86</fullName>
    </submittedName>
</protein>
<dbReference type="NCBIfam" id="NF047751">
    <property type="entry name" value="HepT_toxin"/>
    <property type="match status" value="1"/>
</dbReference>
<keyword evidence="1" id="KW-1277">Toxin-antitoxin system</keyword>
<proteinExistence type="inferred from homology"/>
<name>T1ANE5_9ZZZZ</name>
<reference evidence="5" key="1">
    <citation type="submission" date="2013-08" db="EMBL/GenBank/DDBJ databases">
        <authorList>
            <person name="Mendez C."/>
            <person name="Richter M."/>
            <person name="Ferrer M."/>
            <person name="Sanchez J."/>
        </authorList>
    </citation>
    <scope>NUCLEOTIDE SEQUENCE</scope>
</reference>
<dbReference type="InterPro" id="IPR037038">
    <property type="entry name" value="HepT-like_sf"/>
</dbReference>
<dbReference type="Gene3D" id="1.20.120.580">
    <property type="entry name" value="bsu32300-like"/>
    <property type="match status" value="1"/>
</dbReference>
<keyword evidence="3" id="KW-0378">Hydrolase</keyword>
<evidence type="ECO:0000313" key="5">
    <source>
        <dbReference type="EMBL" id="EQD58013.1"/>
    </source>
</evidence>
<dbReference type="Pfam" id="PF01934">
    <property type="entry name" value="HepT-like"/>
    <property type="match status" value="1"/>
</dbReference>
<accession>T1ANE5</accession>
<dbReference type="InterPro" id="IPR052379">
    <property type="entry name" value="Type_VII_TA_RNase"/>
</dbReference>